<feature type="region of interest" description="Disordered" evidence="5">
    <location>
        <begin position="214"/>
        <end position="286"/>
    </location>
</feature>
<name>A0AAD7K8Z2_9AGAR</name>
<dbReference type="GO" id="GO:0000783">
    <property type="term" value="C:nuclear telomere cap complex"/>
    <property type="evidence" value="ECO:0007669"/>
    <property type="project" value="TreeGrafter"/>
</dbReference>
<feature type="region of interest" description="Disordered" evidence="5">
    <location>
        <begin position="1"/>
        <end position="22"/>
    </location>
</feature>
<feature type="compositionally biased region" description="Polar residues" evidence="5">
    <location>
        <begin position="550"/>
        <end position="562"/>
    </location>
</feature>
<dbReference type="SMART" id="SM00976">
    <property type="entry name" value="Telo_bind"/>
    <property type="match status" value="1"/>
</dbReference>
<feature type="region of interest" description="Disordered" evidence="5">
    <location>
        <begin position="422"/>
        <end position="682"/>
    </location>
</feature>
<dbReference type="GO" id="GO:0032210">
    <property type="term" value="P:regulation of telomere maintenance via telomerase"/>
    <property type="evidence" value="ECO:0007669"/>
    <property type="project" value="TreeGrafter"/>
</dbReference>
<dbReference type="InterPro" id="IPR012340">
    <property type="entry name" value="NA-bd_OB-fold"/>
</dbReference>
<evidence type="ECO:0000313" key="8">
    <source>
        <dbReference type="Proteomes" id="UP001215598"/>
    </source>
</evidence>
<keyword evidence="8" id="KW-1185">Reference proteome</keyword>
<dbReference type="PANTHER" id="PTHR14513">
    <property type="entry name" value="PROTECTION OF TELOMERES 1"/>
    <property type="match status" value="1"/>
</dbReference>
<feature type="compositionally biased region" description="Low complexity" evidence="5">
    <location>
        <begin position="329"/>
        <end position="342"/>
    </location>
</feature>
<feature type="region of interest" description="Disordered" evidence="5">
    <location>
        <begin position="303"/>
        <end position="356"/>
    </location>
</feature>
<dbReference type="Pfam" id="PF02765">
    <property type="entry name" value="POT1"/>
    <property type="match status" value="1"/>
</dbReference>
<comment type="caution">
    <text evidence="7">The sequence shown here is derived from an EMBL/GenBank/DDBJ whole genome shotgun (WGS) entry which is preliminary data.</text>
</comment>
<gene>
    <name evidence="7" type="ORF">B0H16DRAFT_1817095</name>
</gene>
<evidence type="ECO:0000259" key="6">
    <source>
        <dbReference type="SMART" id="SM00976"/>
    </source>
</evidence>
<feature type="compositionally biased region" description="Pro residues" evidence="5">
    <location>
        <begin position="508"/>
        <end position="519"/>
    </location>
</feature>
<feature type="domain" description="Telomeric single stranded DNA binding POT1/Cdc13" evidence="6">
    <location>
        <begin position="713"/>
        <end position="854"/>
    </location>
</feature>
<keyword evidence="4" id="KW-0238">DNA-binding</keyword>
<evidence type="ECO:0000256" key="1">
    <source>
        <dbReference type="ARBA" id="ARBA00004574"/>
    </source>
</evidence>
<dbReference type="GO" id="GO:0016233">
    <property type="term" value="P:telomere capping"/>
    <property type="evidence" value="ECO:0007669"/>
    <property type="project" value="TreeGrafter"/>
</dbReference>
<comment type="subcellular location">
    <subcellularLocation>
        <location evidence="1">Chromosome</location>
        <location evidence="1">Telomere</location>
    </subcellularLocation>
</comment>
<dbReference type="EMBL" id="JARKIB010000004">
    <property type="protein sequence ID" value="KAJ7780897.1"/>
    <property type="molecule type" value="Genomic_DNA"/>
</dbReference>
<dbReference type="Proteomes" id="UP001215598">
    <property type="component" value="Unassembled WGS sequence"/>
</dbReference>
<feature type="compositionally biased region" description="Polar residues" evidence="5">
    <location>
        <begin position="266"/>
        <end position="282"/>
    </location>
</feature>
<evidence type="ECO:0000256" key="2">
    <source>
        <dbReference type="ARBA" id="ARBA00022454"/>
    </source>
</evidence>
<feature type="compositionally biased region" description="Low complexity" evidence="5">
    <location>
        <begin position="651"/>
        <end position="667"/>
    </location>
</feature>
<feature type="compositionally biased region" description="Polar residues" evidence="5">
    <location>
        <begin position="246"/>
        <end position="255"/>
    </location>
</feature>
<evidence type="ECO:0000256" key="4">
    <source>
        <dbReference type="ARBA" id="ARBA00023125"/>
    </source>
</evidence>
<keyword evidence="3" id="KW-0779">Telomere</keyword>
<reference evidence="7" key="1">
    <citation type="submission" date="2023-03" db="EMBL/GenBank/DDBJ databases">
        <title>Massive genome expansion in bonnet fungi (Mycena s.s.) driven by repeated elements and novel gene families across ecological guilds.</title>
        <authorList>
            <consortium name="Lawrence Berkeley National Laboratory"/>
            <person name="Harder C.B."/>
            <person name="Miyauchi S."/>
            <person name="Viragh M."/>
            <person name="Kuo A."/>
            <person name="Thoen E."/>
            <person name="Andreopoulos B."/>
            <person name="Lu D."/>
            <person name="Skrede I."/>
            <person name="Drula E."/>
            <person name="Henrissat B."/>
            <person name="Morin E."/>
            <person name="Kohler A."/>
            <person name="Barry K."/>
            <person name="LaButti K."/>
            <person name="Morin E."/>
            <person name="Salamov A."/>
            <person name="Lipzen A."/>
            <person name="Mereny Z."/>
            <person name="Hegedus B."/>
            <person name="Baldrian P."/>
            <person name="Stursova M."/>
            <person name="Weitz H."/>
            <person name="Taylor A."/>
            <person name="Grigoriev I.V."/>
            <person name="Nagy L.G."/>
            <person name="Martin F."/>
            <person name="Kauserud H."/>
        </authorList>
    </citation>
    <scope>NUCLEOTIDE SEQUENCE</scope>
    <source>
        <strain evidence="7">CBHHK182m</strain>
    </source>
</reference>
<sequence length="1163" mass="126924">MKRAADDPERDSKRQKREHDYVDFTDILQDPTRAADVLERDSKRQKREHDYVDLSALFQDPTHEKNGAELVNWTPGELGFISGTIVMKWPFSSGKYRVQIQMTSPELGEQRLDVVFCARCAQDLRRQKFEFKLHSELFLSLEKASRQTVSGGGTRLPVLLRYSDGVALDMRVQGQESGCKIDTCAPEISGPSVADEWFNTPPVLQRNSMDVDEKLLHPPPAEPAVPGLTAGSNLPPAAPEPPKVTYLSSIGNSLASPPFTPDAIRPSSSSDPKENPQPSALPQTVPVLTTAPIAQNDSMDVDEDCLHDLSGKPAGPLPAKPSAHLRPLSSVGNSSAASSPNATHTPVFSAPKENRQPLALPKAVPVLTAGSKLPPAASESPAVTSLRSIGNSLTSPPFAPDAIHPPALSTPKENRQLSVLPKTVPVPTPVPVAQSDSMDVDEEHLHDLPGKPAELLPAKHLSGIGNSLAASSPDAPHPPVFSVPKENRQPSALPKTAPVLTAGTSTSKPPPAVPEPPTVESPSGPDTELEPVLNTHQRKNKQRREKRTLGSVSNSLAASSPEATHPPAFSTPKESRQLPILPKTVPVRTPGASTSKLPPAAPEAPRVESPSVPDTVDELEPVLNKQQRKNKQRREKRKAKMADGAPPVPVPAAIAPAAPNAHSPALPTHSVPSTPAAPERIPQAMTSPPLVVSDLPAIAPTVVPPQLELPSPYVPLSKVKEGTGWITRSVIGVVTFTTTPKFVTRTGDWSCHLKIVDPSNCDESPLKVNCFAKHEHWSPTARPGDIVILCELRTKAEDTLPPVGYVDRLKWVVYDHTTDEFTHGGVGNATSYPPFHHPTAIDKAYCAKLASWWRKVSEKQLEQMGTIHQIGGGSSSYTSRAPGRKHQLVSAIQVDQFFDCTVQVIHGHETGDAYRLYCTDGTRLDGGRRCPLDESEHYPRYLAGYTFQIELCKGAYSERQRMRSGNYYRLENVRMKLGMEGREANMYEPKIRELDLEREAATDKDLQALIDRINQLKSGDKANVVDSEDLDLKLVKHVKDKEQFNCVVELLRKDNSQRAIYVSDYTLHPKAPSGRGLVGYTLRIQLRDGKIGKMDAIEVGQLYHIKNLRLQANNAQEFGGTLVGSHTLISPLNPKSSLLEEWRQGLVERKSALKSWFEKQTKS</sequence>
<dbReference type="Gene3D" id="2.40.50.140">
    <property type="entry name" value="Nucleic acid-binding proteins"/>
    <property type="match status" value="3"/>
</dbReference>
<dbReference type="InterPro" id="IPR028389">
    <property type="entry name" value="POT1"/>
</dbReference>
<protein>
    <recommendedName>
        <fullName evidence="6">Telomeric single stranded DNA binding POT1/Cdc13 domain-containing protein</fullName>
    </recommendedName>
</protein>
<dbReference type="InterPro" id="IPR011564">
    <property type="entry name" value="Telomer_end-bd_POT1/Cdc13"/>
</dbReference>
<dbReference type="SUPFAM" id="SSF50249">
    <property type="entry name" value="Nucleic acid-binding proteins"/>
    <property type="match status" value="2"/>
</dbReference>
<accession>A0AAD7K8Z2</accession>
<feature type="compositionally biased region" description="Basic residues" evidence="5">
    <location>
        <begin position="626"/>
        <end position="639"/>
    </location>
</feature>
<evidence type="ECO:0000313" key="7">
    <source>
        <dbReference type="EMBL" id="KAJ7780897.1"/>
    </source>
</evidence>
<dbReference type="GO" id="GO:0098505">
    <property type="term" value="F:G-rich strand telomeric DNA binding"/>
    <property type="evidence" value="ECO:0007669"/>
    <property type="project" value="TreeGrafter"/>
</dbReference>
<evidence type="ECO:0000256" key="5">
    <source>
        <dbReference type="SAM" id="MobiDB-lite"/>
    </source>
</evidence>
<dbReference type="AlphaFoldDB" id="A0AAD7K8Z2"/>
<proteinExistence type="predicted"/>
<dbReference type="GO" id="GO:0010521">
    <property type="term" value="F:telomerase inhibitor activity"/>
    <property type="evidence" value="ECO:0007669"/>
    <property type="project" value="TreeGrafter"/>
</dbReference>
<organism evidence="7 8">
    <name type="scientific">Mycena metata</name>
    <dbReference type="NCBI Taxonomy" id="1033252"/>
    <lineage>
        <taxon>Eukaryota</taxon>
        <taxon>Fungi</taxon>
        <taxon>Dikarya</taxon>
        <taxon>Basidiomycota</taxon>
        <taxon>Agaricomycotina</taxon>
        <taxon>Agaricomycetes</taxon>
        <taxon>Agaricomycetidae</taxon>
        <taxon>Agaricales</taxon>
        <taxon>Marasmiineae</taxon>
        <taxon>Mycenaceae</taxon>
        <taxon>Mycena</taxon>
    </lineage>
</organism>
<feature type="compositionally biased region" description="Basic residues" evidence="5">
    <location>
        <begin position="536"/>
        <end position="546"/>
    </location>
</feature>
<dbReference type="PANTHER" id="PTHR14513:SF0">
    <property type="entry name" value="PROTECTION OF TELOMERES PROTEIN 1"/>
    <property type="match status" value="1"/>
</dbReference>
<evidence type="ECO:0000256" key="3">
    <source>
        <dbReference type="ARBA" id="ARBA00022895"/>
    </source>
</evidence>
<keyword evidence="2" id="KW-0158">Chromosome</keyword>